<evidence type="ECO:0000313" key="3">
    <source>
        <dbReference type="EMBL" id="KEP47720.1"/>
    </source>
</evidence>
<reference evidence="3 4" key="1">
    <citation type="submission" date="2013-12" db="EMBL/GenBank/DDBJ databases">
        <authorList>
            <person name="Cubeta M."/>
            <person name="Pakala S."/>
            <person name="Fedorova N."/>
            <person name="Thomas E."/>
            <person name="Dean R."/>
            <person name="Jabaji S."/>
            <person name="Neate S."/>
            <person name="Toda T."/>
            <person name="Tavantzis S."/>
            <person name="Vilgalys R."/>
            <person name="Bharathan N."/>
            <person name="Pakala S."/>
            <person name="Losada L.S."/>
            <person name="Zafar N."/>
            <person name="Nierman W."/>
        </authorList>
    </citation>
    <scope>NUCLEOTIDE SEQUENCE [LARGE SCALE GENOMIC DNA]</scope>
    <source>
        <strain evidence="3 4">123E</strain>
    </source>
</reference>
<dbReference type="InterPro" id="IPR001229">
    <property type="entry name" value="Jacalin-like_lectin_dom"/>
</dbReference>
<dbReference type="EMBL" id="AZST01000670">
    <property type="protein sequence ID" value="KEP47720.1"/>
    <property type="molecule type" value="Genomic_DNA"/>
</dbReference>
<comment type="caution">
    <text evidence="3">The sequence shown here is derived from an EMBL/GenBank/DDBJ whole genome shotgun (WGS) entry which is preliminary data.</text>
</comment>
<evidence type="ECO:0000313" key="4">
    <source>
        <dbReference type="Proteomes" id="UP000027456"/>
    </source>
</evidence>
<dbReference type="PROSITE" id="PS51752">
    <property type="entry name" value="JACALIN_LECTIN"/>
    <property type="match status" value="1"/>
</dbReference>
<feature type="domain" description="Jacalin-type lectin" evidence="2">
    <location>
        <begin position="45"/>
        <end position="189"/>
    </location>
</feature>
<dbReference type="Gene3D" id="2.100.10.30">
    <property type="entry name" value="Jacalin-like lectin domain"/>
    <property type="match status" value="1"/>
</dbReference>
<protein>
    <submittedName>
        <fullName evidence="3">Putative transmembrane protein</fullName>
    </submittedName>
</protein>
<feature type="transmembrane region" description="Helical" evidence="1">
    <location>
        <begin position="359"/>
        <end position="382"/>
    </location>
</feature>
<dbReference type="CDD" id="cd00347">
    <property type="entry name" value="Flavin_utilizing_monoxygenases"/>
    <property type="match status" value="1"/>
</dbReference>
<gene>
    <name evidence="3" type="ORF">V565_146340</name>
</gene>
<dbReference type="AlphaFoldDB" id="A0A074RQW7"/>
<evidence type="ECO:0000256" key="1">
    <source>
        <dbReference type="SAM" id="Phobius"/>
    </source>
</evidence>
<dbReference type="SUPFAM" id="SSF51101">
    <property type="entry name" value="Mannose-binding lectins"/>
    <property type="match status" value="1"/>
</dbReference>
<accession>A0A074RQW7</accession>
<keyword evidence="1 3" id="KW-0812">Transmembrane</keyword>
<proteinExistence type="predicted"/>
<dbReference type="InterPro" id="IPR036404">
    <property type="entry name" value="Jacalin-like_lectin_dom_sf"/>
</dbReference>
<organism evidence="3 4">
    <name type="scientific">Rhizoctonia solani 123E</name>
    <dbReference type="NCBI Taxonomy" id="1423351"/>
    <lineage>
        <taxon>Eukaryota</taxon>
        <taxon>Fungi</taxon>
        <taxon>Dikarya</taxon>
        <taxon>Basidiomycota</taxon>
        <taxon>Agaricomycotina</taxon>
        <taxon>Agaricomycetes</taxon>
        <taxon>Cantharellales</taxon>
        <taxon>Ceratobasidiaceae</taxon>
        <taxon>Rhizoctonia</taxon>
    </lineage>
</organism>
<evidence type="ECO:0000259" key="2">
    <source>
        <dbReference type="PROSITE" id="PS51752"/>
    </source>
</evidence>
<dbReference type="STRING" id="1423351.A0A074RQW7"/>
<dbReference type="Proteomes" id="UP000027456">
    <property type="component" value="Unassembled WGS sequence"/>
</dbReference>
<dbReference type="OrthoDB" id="1062969at2759"/>
<feature type="transmembrane region" description="Helical" evidence="1">
    <location>
        <begin position="388"/>
        <end position="414"/>
    </location>
</feature>
<feature type="transmembrane region" description="Helical" evidence="1">
    <location>
        <begin position="325"/>
        <end position="347"/>
    </location>
</feature>
<dbReference type="HOGENOM" id="CLU_034212_0_0_1"/>
<keyword evidence="1" id="KW-0472">Membrane</keyword>
<name>A0A074RQW7_9AGAM</name>
<keyword evidence="1" id="KW-1133">Transmembrane helix</keyword>
<keyword evidence="4" id="KW-1185">Reference proteome</keyword>
<sequence>MSKLAGMPKLPASVGGQRIPDFMNFTVIGELAPLGDTVEGYDFTIKKSPVFGQESGKKFDQGAVWHPLREVKFALSDKTGLGHYQGHYPGRSTAPVGHLPSTTKTIGLKLNKDEHIVGFRAYSSDNVIEGVRVWTNDGSHKDFGKVQGATERGQDPEAFFVPADHEVVNFFGHTNEDGHIHGLGASYTRRLASLSAGGTPSGKEIKQISAQTFMDAETQQQWANNQMDKIIEKRKQAADDVSPIFQNINDHDEKAWVLVEDPDTKEQYYLSWDQDTGATCWSYVADNPTTYASADTKNTDADTKNAIVSIGSYSRQSNTLGISGYIMNSLPATLSAAAIGMVFTYFIRPLIQEGVTWGIAFAASKLAQLAASAGVEAFAVFIPEAVASLGGLVVAGALGMLVAFGALALMNVIWKKYWLVLNVYNFDAENKWGNIDHHGDNSKVSNGEWTTKEIDKFVKAGGSVTPPGFNPVKPLDNVVTYLAMTFENDSTVLQGLGEGVLMAREDKKAGMALKYVVHRFSDNEIGLKVIEGDPSQFDIKNYYNNDAWVKAQSLKVESGGYTLTGYTPELGGNKEGVYTYEVNLGLPPPVTSNPRS</sequence>